<dbReference type="NCBIfam" id="TIGR00768">
    <property type="entry name" value="rimK_fam"/>
    <property type="match status" value="1"/>
</dbReference>
<evidence type="ECO:0000256" key="5">
    <source>
        <dbReference type="ARBA" id="ARBA00022741"/>
    </source>
</evidence>
<proteinExistence type="inferred from homology"/>
<dbReference type="AlphaFoldDB" id="A0A3D5IYM3"/>
<evidence type="ECO:0000256" key="1">
    <source>
        <dbReference type="ARBA" id="ARBA00001936"/>
    </source>
</evidence>
<dbReference type="SUPFAM" id="SSF56059">
    <property type="entry name" value="Glutathione synthetase ATP-binding domain-like"/>
    <property type="match status" value="1"/>
</dbReference>
<evidence type="ECO:0000256" key="4">
    <source>
        <dbReference type="ARBA" id="ARBA00022723"/>
    </source>
</evidence>
<dbReference type="FunFam" id="3.30.470.20:FF:000058">
    <property type="entry name" value="Alpha-aminoadipate--LysW ligase LysX protein"/>
    <property type="match status" value="1"/>
</dbReference>
<evidence type="ECO:0000256" key="3">
    <source>
        <dbReference type="ARBA" id="ARBA00022598"/>
    </source>
</evidence>
<dbReference type="Pfam" id="PF18030">
    <property type="entry name" value="Rimk_N"/>
    <property type="match status" value="1"/>
</dbReference>
<dbReference type="InterPro" id="IPR041107">
    <property type="entry name" value="Rimk_N"/>
</dbReference>
<gene>
    <name evidence="14" type="ORF">DGQ38_07075</name>
</gene>
<keyword evidence="5 12" id="KW-0547">Nucleotide-binding</keyword>
<feature type="domain" description="ATP-grasp" evidence="13">
    <location>
        <begin position="58"/>
        <end position="241"/>
    </location>
</feature>
<keyword evidence="7" id="KW-0460">Magnesium</keyword>
<dbReference type="GO" id="GO:0005524">
    <property type="term" value="F:ATP binding"/>
    <property type="evidence" value="ECO:0007669"/>
    <property type="project" value="UniProtKB-UniRule"/>
</dbReference>
<keyword evidence="3 14" id="KW-0436">Ligase</keyword>
<dbReference type="GO" id="GO:0006412">
    <property type="term" value="P:translation"/>
    <property type="evidence" value="ECO:0007669"/>
    <property type="project" value="UniProtKB-KW"/>
</dbReference>
<keyword evidence="14" id="KW-0689">Ribosomal protein</keyword>
<feature type="non-terminal residue" evidence="14">
    <location>
        <position position="1"/>
    </location>
</feature>
<evidence type="ECO:0000256" key="7">
    <source>
        <dbReference type="ARBA" id="ARBA00022842"/>
    </source>
</evidence>
<reference evidence="14 15" key="1">
    <citation type="journal article" date="2018" name="Nat. Biotechnol.">
        <title>A standardized bacterial taxonomy based on genome phylogeny substantially revises the tree of life.</title>
        <authorList>
            <person name="Parks D.H."/>
            <person name="Chuvochina M."/>
            <person name="Waite D.W."/>
            <person name="Rinke C."/>
            <person name="Skarshewski A."/>
            <person name="Chaumeil P.A."/>
            <person name="Hugenholtz P."/>
        </authorList>
    </citation>
    <scope>NUCLEOTIDE SEQUENCE [LARGE SCALE GENOMIC DNA]</scope>
    <source>
        <strain evidence="14">UBA9359</strain>
    </source>
</reference>
<dbReference type="InterPro" id="IPR013815">
    <property type="entry name" value="ATP_grasp_subdomain_1"/>
</dbReference>
<dbReference type="EMBL" id="DPMF01000167">
    <property type="protein sequence ID" value="HCV80794.1"/>
    <property type="molecule type" value="Genomic_DNA"/>
</dbReference>
<evidence type="ECO:0000256" key="11">
    <source>
        <dbReference type="ARBA" id="ARBA00072141"/>
    </source>
</evidence>
<evidence type="ECO:0000256" key="10">
    <source>
        <dbReference type="ARBA" id="ARBA00061239"/>
    </source>
</evidence>
<dbReference type="GO" id="GO:0005840">
    <property type="term" value="C:ribosome"/>
    <property type="evidence" value="ECO:0007669"/>
    <property type="project" value="UniProtKB-KW"/>
</dbReference>
<keyword evidence="6 12" id="KW-0067">ATP-binding</keyword>
<evidence type="ECO:0000256" key="6">
    <source>
        <dbReference type="ARBA" id="ARBA00022840"/>
    </source>
</evidence>
<dbReference type="Gene3D" id="3.30.1490.20">
    <property type="entry name" value="ATP-grasp fold, A domain"/>
    <property type="match status" value="1"/>
</dbReference>
<name>A0A3D5IYM3_9FLAO</name>
<keyword evidence="9" id="KW-0464">Manganese</keyword>
<dbReference type="Gene3D" id="3.40.50.20">
    <property type="match status" value="1"/>
</dbReference>
<sequence>NIYFKGDYIKDVDAIIPRIGSSVTFYGTAVVRQFEMMGAFTTTESEALVRSRDKLRSLQVLSRAKIGLPKTVFTNYSRDVSGVISQVGGPPLVIKLLEGTQGVGVVLAETKNAAESVIEAFNGLQARVIVQEFIKEAKGADIRAFVVDGHVVGAMKRQGKEGEFRSNLHRGGSAEAIELSDEEEIAAVKATKAMGLGVAGVDMIQSSRGPLILEVNSSPGLEGIEKATGKDIAKTIIRYIEKHA</sequence>
<dbReference type="InterPro" id="IPR013651">
    <property type="entry name" value="ATP-grasp_RimK-type"/>
</dbReference>
<organism evidence="14 15">
    <name type="scientific">Zunongwangia profunda</name>
    <dbReference type="NCBI Taxonomy" id="398743"/>
    <lineage>
        <taxon>Bacteria</taxon>
        <taxon>Pseudomonadati</taxon>
        <taxon>Bacteroidota</taxon>
        <taxon>Flavobacteriia</taxon>
        <taxon>Flavobacteriales</taxon>
        <taxon>Flavobacteriaceae</taxon>
        <taxon>Zunongwangia</taxon>
    </lineage>
</organism>
<dbReference type="GO" id="GO:0046872">
    <property type="term" value="F:metal ion binding"/>
    <property type="evidence" value="ECO:0007669"/>
    <property type="project" value="UniProtKB-KW"/>
</dbReference>
<evidence type="ECO:0000256" key="12">
    <source>
        <dbReference type="PROSITE-ProRule" id="PRU00409"/>
    </source>
</evidence>
<comment type="cofactor">
    <cofactor evidence="1">
        <name>Mn(2+)</name>
        <dbReference type="ChEBI" id="CHEBI:29035"/>
    </cofactor>
</comment>
<comment type="caution">
    <text evidence="14">The sequence shown here is derived from an EMBL/GenBank/DDBJ whole genome shotgun (WGS) entry which is preliminary data.</text>
</comment>
<dbReference type="GO" id="GO:0005737">
    <property type="term" value="C:cytoplasm"/>
    <property type="evidence" value="ECO:0007669"/>
    <property type="project" value="TreeGrafter"/>
</dbReference>
<dbReference type="GO" id="GO:0009432">
    <property type="term" value="P:SOS response"/>
    <property type="evidence" value="ECO:0007669"/>
    <property type="project" value="TreeGrafter"/>
</dbReference>
<dbReference type="GO" id="GO:0018169">
    <property type="term" value="F:ribosomal S6-glutamic acid ligase activity"/>
    <property type="evidence" value="ECO:0007669"/>
    <property type="project" value="TreeGrafter"/>
</dbReference>
<evidence type="ECO:0000256" key="9">
    <source>
        <dbReference type="ARBA" id="ARBA00023211"/>
    </source>
</evidence>
<dbReference type="PROSITE" id="PS50975">
    <property type="entry name" value="ATP_GRASP"/>
    <property type="match status" value="1"/>
</dbReference>
<dbReference type="NCBIfam" id="NF007764">
    <property type="entry name" value="PRK10446.1"/>
    <property type="match status" value="1"/>
</dbReference>
<protein>
    <recommendedName>
        <fullName evidence="11">Probable alpha-L-glutamate ligase</fullName>
    </recommendedName>
</protein>
<evidence type="ECO:0000259" key="13">
    <source>
        <dbReference type="PROSITE" id="PS50975"/>
    </source>
</evidence>
<evidence type="ECO:0000256" key="8">
    <source>
        <dbReference type="ARBA" id="ARBA00022917"/>
    </source>
</evidence>
<dbReference type="InterPro" id="IPR011761">
    <property type="entry name" value="ATP-grasp"/>
</dbReference>
<evidence type="ECO:0000313" key="14">
    <source>
        <dbReference type="EMBL" id="HCV80794.1"/>
    </source>
</evidence>
<dbReference type="PANTHER" id="PTHR21621:SF7">
    <property type="entry name" value="RIBOSOMAL PROTEIN BS6--L-GLUTAMATE LIGASE"/>
    <property type="match status" value="1"/>
</dbReference>
<evidence type="ECO:0000313" key="15">
    <source>
        <dbReference type="Proteomes" id="UP000264330"/>
    </source>
</evidence>
<dbReference type="Gene3D" id="3.30.470.20">
    <property type="entry name" value="ATP-grasp fold, B domain"/>
    <property type="match status" value="1"/>
</dbReference>
<dbReference type="Pfam" id="PF08443">
    <property type="entry name" value="RimK"/>
    <property type="match status" value="1"/>
</dbReference>
<keyword evidence="4" id="KW-0479">Metal-binding</keyword>
<keyword evidence="14" id="KW-0687">Ribonucleoprotein</keyword>
<dbReference type="FunFam" id="3.30.1490.20:FF:000005">
    <property type="entry name" value="Probable alpha-L-glutamate ligase 1"/>
    <property type="match status" value="1"/>
</dbReference>
<evidence type="ECO:0000256" key="2">
    <source>
        <dbReference type="ARBA" id="ARBA00001946"/>
    </source>
</evidence>
<dbReference type="Proteomes" id="UP000264330">
    <property type="component" value="Unassembled WGS sequence"/>
</dbReference>
<dbReference type="PANTHER" id="PTHR21621">
    <property type="entry name" value="RIBOSOMAL PROTEIN S6 MODIFICATION PROTEIN"/>
    <property type="match status" value="1"/>
</dbReference>
<accession>A0A3D5IYM3</accession>
<keyword evidence="8" id="KW-0648">Protein biosynthesis</keyword>
<comment type="similarity">
    <text evidence="10">In the C-terminal section; belongs to the RimK family.</text>
</comment>
<dbReference type="InterPro" id="IPR004666">
    <property type="entry name" value="Rp_bS6_RimK/Lys_biosynth_LsyX"/>
</dbReference>
<comment type="cofactor">
    <cofactor evidence="2">
        <name>Mg(2+)</name>
        <dbReference type="ChEBI" id="CHEBI:18420"/>
    </cofactor>
</comment>